<keyword evidence="6" id="KW-0131">Cell cycle</keyword>
<dbReference type="InterPro" id="IPR053712">
    <property type="entry name" value="Bac_CellDiv_Activator"/>
</dbReference>
<evidence type="ECO:0000256" key="2">
    <source>
        <dbReference type="ARBA" id="ARBA00015195"/>
    </source>
</evidence>
<dbReference type="PANTHER" id="PTHR34981:SF1">
    <property type="entry name" value="CELL DIVISION PROTEIN ZAPA"/>
    <property type="match status" value="1"/>
</dbReference>
<dbReference type="GO" id="GO:0005829">
    <property type="term" value="C:cytosol"/>
    <property type="evidence" value="ECO:0007669"/>
    <property type="project" value="TreeGrafter"/>
</dbReference>
<evidence type="ECO:0000313" key="12">
    <source>
        <dbReference type="EMBL" id="VYT96827.1"/>
    </source>
</evidence>
<evidence type="ECO:0000256" key="10">
    <source>
        <dbReference type="SAM" id="Coils"/>
    </source>
</evidence>
<dbReference type="GeneID" id="89566114"/>
<dbReference type="Pfam" id="PF05164">
    <property type="entry name" value="ZapA"/>
    <property type="match status" value="1"/>
</dbReference>
<dbReference type="GO" id="GO:0030428">
    <property type="term" value="C:cell septum"/>
    <property type="evidence" value="ECO:0007669"/>
    <property type="project" value="TreeGrafter"/>
</dbReference>
<dbReference type="GO" id="GO:0032153">
    <property type="term" value="C:cell division site"/>
    <property type="evidence" value="ECO:0007669"/>
    <property type="project" value="TreeGrafter"/>
</dbReference>
<keyword evidence="13" id="KW-1185">Reference proteome</keyword>
<organism evidence="12">
    <name type="scientific">Intestinibacter bartlettii</name>
    <dbReference type="NCBI Taxonomy" id="261299"/>
    <lineage>
        <taxon>Bacteria</taxon>
        <taxon>Bacillati</taxon>
        <taxon>Bacillota</taxon>
        <taxon>Clostridia</taxon>
        <taxon>Peptostreptococcales</taxon>
        <taxon>Peptostreptococcaceae</taxon>
        <taxon>Intestinibacter</taxon>
    </lineage>
</organism>
<reference evidence="11 13" key="2">
    <citation type="submission" date="2021-10" db="EMBL/GenBank/DDBJ databases">
        <title>Collection of gut derived symbiotic bacterial strains cultured from healthy donors.</title>
        <authorList>
            <person name="Lin H."/>
            <person name="Littmann E."/>
            <person name="Claire K."/>
            <person name="Pamer E."/>
        </authorList>
    </citation>
    <scope>NUCLEOTIDE SEQUENCE [LARGE SCALE GENOMIC DNA]</scope>
    <source>
        <strain evidence="11 13">MSK.17.68</strain>
    </source>
</reference>
<comment type="subunit">
    <text evidence="8">Homodimer. Interacts with FtsZ.</text>
</comment>
<evidence type="ECO:0000256" key="4">
    <source>
        <dbReference type="ARBA" id="ARBA00022618"/>
    </source>
</evidence>
<keyword evidence="4 12" id="KW-0132">Cell division</keyword>
<name>A0A6N3B2G4_9FIRM</name>
<dbReference type="GO" id="GO:0000917">
    <property type="term" value="P:division septum assembly"/>
    <property type="evidence" value="ECO:0007669"/>
    <property type="project" value="UniProtKB-KW"/>
</dbReference>
<dbReference type="SUPFAM" id="SSF102829">
    <property type="entry name" value="Cell division protein ZapA-like"/>
    <property type="match status" value="1"/>
</dbReference>
<dbReference type="GO" id="GO:0043093">
    <property type="term" value="P:FtsZ-dependent cytokinesis"/>
    <property type="evidence" value="ECO:0007669"/>
    <property type="project" value="TreeGrafter"/>
</dbReference>
<evidence type="ECO:0000256" key="7">
    <source>
        <dbReference type="ARBA" id="ARBA00024910"/>
    </source>
</evidence>
<keyword evidence="10" id="KW-0175">Coiled coil</keyword>
<dbReference type="InterPro" id="IPR036192">
    <property type="entry name" value="Cell_div_ZapA-like_sf"/>
</dbReference>
<proteinExistence type="predicted"/>
<evidence type="ECO:0000313" key="13">
    <source>
        <dbReference type="Proteomes" id="UP001299409"/>
    </source>
</evidence>
<dbReference type="InterPro" id="IPR007838">
    <property type="entry name" value="Cell_div_ZapA-like"/>
</dbReference>
<keyword evidence="5" id="KW-0717">Septation</keyword>
<comment type="subcellular location">
    <subcellularLocation>
        <location evidence="1">Cytoplasm</location>
    </subcellularLocation>
</comment>
<evidence type="ECO:0000256" key="6">
    <source>
        <dbReference type="ARBA" id="ARBA00023306"/>
    </source>
</evidence>
<sequence length="205" mass="22854">MNKVTVTIQGANYIMVGEKTDKEILTIANYVNSEMDKLKESAPNLGSLQVSILTSLNLADLLFECSHENESLLKQIDELKEKLGQPNEEIQVRIAELENSLKTKAIEIANSNREIERLNAIISEQASKIDSLSNVTEGNKSQMEDYKAQVQSLQAQLSEMQERAITAEDLSSQWQNKSFNLQLAITDLENQLKTANNTDGIVPAE</sequence>
<dbReference type="RefSeq" id="WP_007286389.1">
    <property type="nucleotide sequence ID" value="NZ_BAABXU010000001.1"/>
</dbReference>
<accession>A0A6N3B2G4</accession>
<evidence type="ECO:0000313" key="11">
    <source>
        <dbReference type="EMBL" id="MCB5446604.1"/>
    </source>
</evidence>
<dbReference type="EMBL" id="CACRUE010000023">
    <property type="protein sequence ID" value="VYT96827.1"/>
    <property type="molecule type" value="Genomic_DNA"/>
</dbReference>
<evidence type="ECO:0000256" key="3">
    <source>
        <dbReference type="ARBA" id="ARBA00022490"/>
    </source>
</evidence>
<keyword evidence="3" id="KW-0963">Cytoplasm</keyword>
<dbReference type="Proteomes" id="UP001299409">
    <property type="component" value="Unassembled WGS sequence"/>
</dbReference>
<dbReference type="GO" id="GO:0000921">
    <property type="term" value="P:septin ring assembly"/>
    <property type="evidence" value="ECO:0007669"/>
    <property type="project" value="TreeGrafter"/>
</dbReference>
<evidence type="ECO:0000256" key="5">
    <source>
        <dbReference type="ARBA" id="ARBA00023210"/>
    </source>
</evidence>
<dbReference type="EMBL" id="JAJBMB010000010">
    <property type="protein sequence ID" value="MCB5446604.1"/>
    <property type="molecule type" value="Genomic_DNA"/>
</dbReference>
<dbReference type="Gene3D" id="6.10.250.790">
    <property type="match status" value="1"/>
</dbReference>
<comment type="function">
    <text evidence="7">Activator of cell division through the inhibition of FtsZ GTPase activity, therefore promoting FtsZ assembly into bundles of protofilaments necessary for the formation of the division Z ring. It is recruited early at mid-cell but it is not essential for cell division.</text>
</comment>
<protein>
    <recommendedName>
        <fullName evidence="2">Cell division protein ZapA</fullName>
    </recommendedName>
    <alternativeName>
        <fullName evidence="9">Z ring-associated protein ZapA</fullName>
    </alternativeName>
</protein>
<dbReference type="PANTHER" id="PTHR34981">
    <property type="entry name" value="CELL DIVISION PROTEIN ZAPA"/>
    <property type="match status" value="1"/>
</dbReference>
<gene>
    <name evidence="12" type="primary">zapA</name>
    <name evidence="12" type="ORF">IBLFYP30_00205</name>
    <name evidence="11" type="ORF">LIP50_10350</name>
</gene>
<feature type="coiled-coil region" evidence="10">
    <location>
        <begin position="62"/>
        <end position="170"/>
    </location>
</feature>
<evidence type="ECO:0000256" key="1">
    <source>
        <dbReference type="ARBA" id="ARBA00004496"/>
    </source>
</evidence>
<evidence type="ECO:0000256" key="9">
    <source>
        <dbReference type="ARBA" id="ARBA00033158"/>
    </source>
</evidence>
<dbReference type="AlphaFoldDB" id="A0A6N3B2G4"/>
<reference evidence="12" key="1">
    <citation type="submission" date="2019-11" db="EMBL/GenBank/DDBJ databases">
        <authorList>
            <person name="Feng L."/>
        </authorList>
    </citation>
    <scope>NUCLEOTIDE SEQUENCE</scope>
    <source>
        <strain evidence="12">IbartlettiiLFYP30</strain>
    </source>
</reference>
<evidence type="ECO:0000256" key="8">
    <source>
        <dbReference type="ARBA" id="ARBA00026068"/>
    </source>
</evidence>